<gene>
    <name evidence="4" type="ORF">ACFQT0_06070</name>
</gene>
<proteinExistence type="predicted"/>
<dbReference type="PANTHER" id="PTHR46394:SF1">
    <property type="entry name" value="PNPLA DOMAIN-CONTAINING PROTEIN"/>
    <property type="match status" value="1"/>
</dbReference>
<dbReference type="RefSeq" id="WP_380201237.1">
    <property type="nucleotide sequence ID" value="NZ_JBHTEK010000001.1"/>
</dbReference>
<dbReference type="EMBL" id="JBHTEK010000001">
    <property type="protein sequence ID" value="MFC7667034.1"/>
    <property type="molecule type" value="Genomic_DNA"/>
</dbReference>
<protein>
    <submittedName>
        <fullName evidence="4">Patatin-like phospholipase family protein</fullName>
    </submittedName>
</protein>
<reference evidence="5" key="1">
    <citation type="journal article" date="2019" name="Int. J. Syst. Evol. Microbiol.">
        <title>The Global Catalogue of Microorganisms (GCM) 10K type strain sequencing project: providing services to taxonomists for standard genome sequencing and annotation.</title>
        <authorList>
            <consortium name="The Broad Institute Genomics Platform"/>
            <consortium name="The Broad Institute Genome Sequencing Center for Infectious Disease"/>
            <person name="Wu L."/>
            <person name="Ma J."/>
        </authorList>
    </citation>
    <scope>NUCLEOTIDE SEQUENCE [LARGE SCALE GENOMIC DNA]</scope>
    <source>
        <strain evidence="5">JCM 19635</strain>
    </source>
</reference>
<dbReference type="PANTHER" id="PTHR46394">
    <property type="entry name" value="ANNEXIN"/>
    <property type="match status" value="1"/>
</dbReference>
<keyword evidence="1" id="KW-0443">Lipid metabolism</keyword>
<evidence type="ECO:0000256" key="2">
    <source>
        <dbReference type="PROSITE-ProRule" id="PRU01161"/>
    </source>
</evidence>
<sequence>MARKTQQPNLTLAELHTLAQQQPRRFRDLYTTGTNLTTQRVQVFSYETTPTMRVADAVRISMSIPLYFRAVLLDAQNQIITGTPAPGQPVQVLVDGGLLANYPVDLFDKPRYLPAGTAGTPDAHGNVYNPETLGLRLDRAEQIPIDTAATGRGRRQLAPYDIQDFNTYMGALYTVALENLNPVEPQDWKRTVSINFLGFSPKIRRVTDADKKLLMDSGRKGVQTFLARQPK</sequence>
<organism evidence="4 5">
    <name type="scientific">Hymenobacter humi</name>
    <dbReference type="NCBI Taxonomy" id="1411620"/>
    <lineage>
        <taxon>Bacteria</taxon>
        <taxon>Pseudomonadati</taxon>
        <taxon>Bacteroidota</taxon>
        <taxon>Cytophagia</taxon>
        <taxon>Cytophagales</taxon>
        <taxon>Hymenobacteraceae</taxon>
        <taxon>Hymenobacter</taxon>
    </lineage>
</organism>
<evidence type="ECO:0000256" key="1">
    <source>
        <dbReference type="ARBA" id="ARBA00023098"/>
    </source>
</evidence>
<keyword evidence="5" id="KW-1185">Reference proteome</keyword>
<dbReference type="PROSITE" id="PS51635">
    <property type="entry name" value="PNPLA"/>
    <property type="match status" value="1"/>
</dbReference>
<feature type="short sequence motif" description="DGA/G" evidence="2">
    <location>
        <begin position="95"/>
        <end position="97"/>
    </location>
</feature>
<name>A0ABW2U3N7_9BACT</name>
<dbReference type="InterPro" id="IPR016035">
    <property type="entry name" value="Acyl_Trfase/lysoPLipase"/>
</dbReference>
<dbReference type="InterPro" id="IPR052580">
    <property type="entry name" value="Lipid_Hydrolase"/>
</dbReference>
<comment type="caution">
    <text evidence="4">The sequence shown here is derived from an EMBL/GenBank/DDBJ whole genome shotgun (WGS) entry which is preliminary data.</text>
</comment>
<dbReference type="Proteomes" id="UP001596513">
    <property type="component" value="Unassembled WGS sequence"/>
</dbReference>
<evidence type="ECO:0000313" key="4">
    <source>
        <dbReference type="EMBL" id="MFC7667034.1"/>
    </source>
</evidence>
<dbReference type="SUPFAM" id="SSF52151">
    <property type="entry name" value="FabD/lysophospholipase-like"/>
    <property type="match status" value="1"/>
</dbReference>
<evidence type="ECO:0000313" key="5">
    <source>
        <dbReference type="Proteomes" id="UP001596513"/>
    </source>
</evidence>
<comment type="caution">
    <text evidence="2">Lacks conserved residue(s) required for the propagation of feature annotation.</text>
</comment>
<dbReference type="InterPro" id="IPR002641">
    <property type="entry name" value="PNPLA_dom"/>
</dbReference>
<accession>A0ABW2U3N7</accession>
<dbReference type="Pfam" id="PF01734">
    <property type="entry name" value="Patatin"/>
    <property type="match status" value="1"/>
</dbReference>
<evidence type="ECO:0000259" key="3">
    <source>
        <dbReference type="PROSITE" id="PS51635"/>
    </source>
</evidence>
<dbReference type="Gene3D" id="3.40.1090.10">
    <property type="entry name" value="Cytosolic phospholipase A2 catalytic domain"/>
    <property type="match status" value="1"/>
</dbReference>
<feature type="domain" description="PNPLA" evidence="3">
    <location>
        <begin position="1"/>
        <end position="108"/>
    </location>
</feature>